<keyword evidence="3" id="KW-1185">Reference proteome</keyword>
<dbReference type="Proteomes" id="UP001154329">
    <property type="component" value="Chromosome 1"/>
</dbReference>
<dbReference type="AlphaFoldDB" id="A0A9P0NG62"/>
<organism evidence="2 3">
    <name type="scientific">Aphis gossypii</name>
    <name type="common">Cotton aphid</name>
    <dbReference type="NCBI Taxonomy" id="80765"/>
    <lineage>
        <taxon>Eukaryota</taxon>
        <taxon>Metazoa</taxon>
        <taxon>Ecdysozoa</taxon>
        <taxon>Arthropoda</taxon>
        <taxon>Hexapoda</taxon>
        <taxon>Insecta</taxon>
        <taxon>Pterygota</taxon>
        <taxon>Neoptera</taxon>
        <taxon>Paraneoptera</taxon>
        <taxon>Hemiptera</taxon>
        <taxon>Sternorrhyncha</taxon>
        <taxon>Aphidomorpha</taxon>
        <taxon>Aphidoidea</taxon>
        <taxon>Aphididae</taxon>
        <taxon>Aphidini</taxon>
        <taxon>Aphis</taxon>
        <taxon>Aphis</taxon>
    </lineage>
</organism>
<name>A0A9P0NG62_APHGO</name>
<protein>
    <submittedName>
        <fullName evidence="2">Uncharacterized protein</fullName>
    </submittedName>
</protein>
<keyword evidence="1" id="KW-0472">Membrane</keyword>
<accession>A0A9P0NG62</accession>
<evidence type="ECO:0000313" key="2">
    <source>
        <dbReference type="EMBL" id="CAH1713872.1"/>
    </source>
</evidence>
<sequence length="130" mass="15151">MHGVPRGRKSFSFIFLFQLKVIIFLARESWNRRKKVFTYSKPANAKKNPPNENLSVTIRTLSHHHPLPPHTYHHHPTRVTLNEFETYAEIPSPYDTHTLDDMGERYGHNSVARAFSANRLTAFNRAPWDA</sequence>
<evidence type="ECO:0000256" key="1">
    <source>
        <dbReference type="SAM" id="Phobius"/>
    </source>
</evidence>
<evidence type="ECO:0000313" key="3">
    <source>
        <dbReference type="Proteomes" id="UP001154329"/>
    </source>
</evidence>
<dbReference type="EMBL" id="OU899034">
    <property type="protein sequence ID" value="CAH1713872.1"/>
    <property type="molecule type" value="Genomic_DNA"/>
</dbReference>
<feature type="transmembrane region" description="Helical" evidence="1">
    <location>
        <begin position="12"/>
        <end position="30"/>
    </location>
</feature>
<proteinExistence type="predicted"/>
<keyword evidence="1" id="KW-1133">Transmembrane helix</keyword>
<keyword evidence="1" id="KW-0812">Transmembrane</keyword>
<reference evidence="2" key="1">
    <citation type="submission" date="2022-02" db="EMBL/GenBank/DDBJ databases">
        <authorList>
            <person name="King R."/>
        </authorList>
    </citation>
    <scope>NUCLEOTIDE SEQUENCE</scope>
</reference>
<reference evidence="2" key="2">
    <citation type="submission" date="2022-10" db="EMBL/GenBank/DDBJ databases">
        <authorList>
            <consortium name="ENA_rothamsted_submissions"/>
            <consortium name="culmorum"/>
            <person name="King R."/>
        </authorList>
    </citation>
    <scope>NUCLEOTIDE SEQUENCE</scope>
</reference>
<gene>
    <name evidence="2" type="ORF">APHIGO_LOCUS2556</name>
</gene>